<sequence length="172" mass="18956">MMSLSMVSSGSCLPMSDVPPSHRGFVPALSGLAGCWKERWASRMLRTGESVTRHAEALRGQRRVWAISGVAALPSSVSARWDSCRISPDLPRWPVSRPTGLPTLQRLPPLASASRPSCAPPPLDSWRQCHTGHPSNGYRHAINFPAWGLAYSWHLLLLQRQPFPFTRGICHG</sequence>
<name>K9P9A1_CYAGP</name>
<dbReference type="Proteomes" id="UP000010388">
    <property type="component" value="Chromosome"/>
</dbReference>
<proteinExistence type="predicted"/>
<evidence type="ECO:0000313" key="1">
    <source>
        <dbReference type="EMBL" id="AFY29154.1"/>
    </source>
</evidence>
<dbReference type="KEGG" id="cgc:Cyagr_2031"/>
<organism evidence="1 2">
    <name type="scientific">Cyanobium gracile (strain ATCC 27147 / PCC 6307)</name>
    <dbReference type="NCBI Taxonomy" id="292564"/>
    <lineage>
        <taxon>Bacteria</taxon>
        <taxon>Bacillati</taxon>
        <taxon>Cyanobacteriota</taxon>
        <taxon>Cyanophyceae</taxon>
        <taxon>Synechococcales</taxon>
        <taxon>Prochlorococcaceae</taxon>
        <taxon>Cyanobium</taxon>
    </lineage>
</organism>
<dbReference type="AlphaFoldDB" id="K9P9A1"/>
<accession>K9P9A1</accession>
<reference evidence="2" key="1">
    <citation type="journal article" date="2013" name="Proc. Natl. Acad. Sci. U.S.A.">
        <title>Improving the coverage of the cyanobacterial phylum using diversity-driven genome sequencing.</title>
        <authorList>
            <person name="Shih P.M."/>
            <person name="Wu D."/>
            <person name="Latifi A."/>
            <person name="Axen S.D."/>
            <person name="Fewer D.P."/>
            <person name="Talla E."/>
            <person name="Calteau A."/>
            <person name="Cai F."/>
            <person name="Tandeau de Marsac N."/>
            <person name="Rippka R."/>
            <person name="Herdman M."/>
            <person name="Sivonen K."/>
            <person name="Coursin T."/>
            <person name="Laurent T."/>
            <person name="Goodwin L."/>
            <person name="Nolan M."/>
            <person name="Davenport K.W."/>
            <person name="Han C.S."/>
            <person name="Rubin E.M."/>
            <person name="Eisen J.A."/>
            <person name="Woyke T."/>
            <person name="Gugger M."/>
            <person name="Kerfeld C.A."/>
        </authorList>
    </citation>
    <scope>NUCLEOTIDE SEQUENCE [LARGE SCALE GENOMIC DNA]</scope>
    <source>
        <strain evidence="2">ATCC 27147 / PCC 6307</strain>
    </source>
</reference>
<gene>
    <name evidence="1" type="ordered locus">Cyagr_2031</name>
</gene>
<dbReference type="HOGENOM" id="CLU_1552749_0_0_3"/>
<protein>
    <submittedName>
        <fullName evidence="1">Uncharacterized protein</fullName>
    </submittedName>
</protein>
<dbReference type="EMBL" id="CP003495">
    <property type="protein sequence ID" value="AFY29154.1"/>
    <property type="molecule type" value="Genomic_DNA"/>
</dbReference>
<evidence type="ECO:0000313" key="2">
    <source>
        <dbReference type="Proteomes" id="UP000010388"/>
    </source>
</evidence>